<dbReference type="SUPFAM" id="SSF55486">
    <property type="entry name" value="Metalloproteases ('zincins'), catalytic domain"/>
    <property type="match status" value="1"/>
</dbReference>
<dbReference type="PANTHER" id="PTHR38478">
    <property type="entry name" value="PEPTIDASE M1A AND M12B"/>
    <property type="match status" value="1"/>
</dbReference>
<feature type="signal peptide" evidence="1">
    <location>
        <begin position="1"/>
        <end position="20"/>
    </location>
</feature>
<feature type="domain" description="EcxA zinc-binding" evidence="2">
    <location>
        <begin position="398"/>
        <end position="702"/>
    </location>
</feature>
<dbReference type="Proteomes" id="UP000233398">
    <property type="component" value="Unassembled WGS sequence"/>
</dbReference>
<dbReference type="EMBL" id="PISP01000003">
    <property type="protein sequence ID" value="PKD43107.1"/>
    <property type="molecule type" value="Genomic_DNA"/>
</dbReference>
<dbReference type="AlphaFoldDB" id="A0A2N0VFZ2"/>
<sequence>MKNILLLLFSFLLLPLGTSAQDSISEKTANMERHEGLFDFWWDDDTGKIWLEIDKLDQEFIYVNSMAAGVGSNDIGLDRSQLGNTRIVKFVRVGPKVLMVQPNYDYRASSENSLEQKSIEEAFAQSTLYGFEIEVREGDRVLIDITDFLMQDAHGVSDRLRSNNQGNYSVDKSRSAIYLPGTFNFPKNSEFETMLTFTGNGAGGWLRSVAPSSDAVTVRLHHSFVELPDDGYEPREFDPRSGFFPVTYQDYSVPIGEDMTKRYAVRHRLEKKNPEADVSEPVEPIVFYLDNGTPEPVRTALLEGGRWWNQAFEAAGYKDAFQVKMLPDDAHPLDVRYNVINWVHRSTRGWSYGSSVVDPRTGEIIKGNVLLGSLRVRQDYMIAEGLLAPYEEGVEPDPEMLEMALNRIRQLSAHEIGHTLGITHNFAASVNNVASVMDYPHPMVSFDDEELNLSEAYDMGIGEWDKRTVIWGYQDFPENVDEKEALEDIILETIDHGHLFLSDEVARPQSGSHPDAHLWDYGVDVVDQMDHILNVREKALNQFGENNIRMGRPMAYLQDVLVPIYLFHRYQTEATVKLVGGMDYSYQIRGDGQAGPAVVDAETQRAALDEVMKTLQVETLALPEYLLDLIPPKPMGMGASRENFRGYTDPAMDPVAMAEVAADHTASLLFNPQRAARLVLQSSRDSESLGYHDLLRSTIHGTIMGEKTDGYEGTIQRAINVAVLRNFMRLAGNENATPDVIALSRSMLSHLKDQLAEKSSGESEMIWKAHYSQASDMIENFLSGDDSYSIPPAPYTPPGSPIGSGETGNLHLRCDF</sequence>
<evidence type="ECO:0000313" key="5">
    <source>
        <dbReference type="Proteomes" id="UP000233398"/>
    </source>
</evidence>
<dbReference type="Pfam" id="PF17148">
    <property type="entry name" value="DUF5117"/>
    <property type="match status" value="1"/>
</dbReference>
<dbReference type="InterPro" id="IPR033413">
    <property type="entry name" value="DUF5117"/>
</dbReference>
<feature type="domain" description="DUF5117" evidence="3">
    <location>
        <begin position="81"/>
        <end position="272"/>
    </location>
</feature>
<keyword evidence="1" id="KW-0732">Signal</keyword>
<comment type="caution">
    <text evidence="4">The sequence shown here is derived from an EMBL/GenBank/DDBJ whole genome shotgun (WGS) entry which is preliminary data.</text>
</comment>
<name>A0A2N0VFZ2_9BACT</name>
<feature type="chain" id="PRO_5014728810" evidence="1">
    <location>
        <begin position="21"/>
        <end position="816"/>
    </location>
</feature>
<organism evidence="4 5">
    <name type="scientific">Rhodohalobacter barkolensis</name>
    <dbReference type="NCBI Taxonomy" id="2053187"/>
    <lineage>
        <taxon>Bacteria</taxon>
        <taxon>Pseudomonadati</taxon>
        <taxon>Balneolota</taxon>
        <taxon>Balneolia</taxon>
        <taxon>Balneolales</taxon>
        <taxon>Balneolaceae</taxon>
        <taxon>Rhodohalobacter</taxon>
    </lineage>
</organism>
<accession>A0A2N0VFZ2</accession>
<reference evidence="4 5" key="1">
    <citation type="submission" date="2017-11" db="EMBL/GenBank/DDBJ databases">
        <title>Rhodohalobacter 15182 sp. nov., isolated from a salt lake.</title>
        <authorList>
            <person name="Han S."/>
        </authorList>
    </citation>
    <scope>NUCLEOTIDE SEQUENCE [LARGE SCALE GENOMIC DNA]</scope>
    <source>
        <strain evidence="4 5">15182</strain>
    </source>
</reference>
<evidence type="ECO:0000313" key="4">
    <source>
        <dbReference type="EMBL" id="PKD43107.1"/>
    </source>
</evidence>
<protein>
    <submittedName>
        <fullName evidence="4">Peptidase</fullName>
    </submittedName>
</protein>
<dbReference type="OrthoDB" id="9776599at2"/>
<evidence type="ECO:0000259" key="2">
    <source>
        <dbReference type="Pfam" id="PF16313"/>
    </source>
</evidence>
<keyword evidence="5" id="KW-1185">Reference proteome</keyword>
<dbReference type="PANTHER" id="PTHR38478:SF1">
    <property type="entry name" value="ZINC DEPENDENT METALLOPROTEASE DOMAIN LIPOPROTEIN"/>
    <property type="match status" value="1"/>
</dbReference>
<gene>
    <name evidence="4" type="ORF">CWD77_10780</name>
</gene>
<evidence type="ECO:0000256" key="1">
    <source>
        <dbReference type="SAM" id="SignalP"/>
    </source>
</evidence>
<dbReference type="InterPro" id="IPR032534">
    <property type="entry name" value="EcxA_zinc-bd"/>
</dbReference>
<dbReference type="Pfam" id="PF16313">
    <property type="entry name" value="DUF4953"/>
    <property type="match status" value="1"/>
</dbReference>
<evidence type="ECO:0000259" key="3">
    <source>
        <dbReference type="Pfam" id="PF17148"/>
    </source>
</evidence>
<dbReference type="RefSeq" id="WP_101073581.1">
    <property type="nucleotide sequence ID" value="NZ_PISP01000003.1"/>
</dbReference>
<proteinExistence type="predicted"/>
<dbReference type="CDD" id="cd04276">
    <property type="entry name" value="ZnMc_MMP_like_2"/>
    <property type="match status" value="1"/>
</dbReference>
<dbReference type="InterPro" id="IPR034032">
    <property type="entry name" value="Zn_MMP-like_bac"/>
</dbReference>